<keyword evidence="5" id="KW-1185">Reference proteome</keyword>
<dbReference type="Proteomes" id="UP000824890">
    <property type="component" value="Unassembled WGS sequence"/>
</dbReference>
<dbReference type="Pfam" id="PF25372">
    <property type="entry name" value="DUF7885"/>
    <property type="match status" value="1"/>
</dbReference>
<dbReference type="CDD" id="cd22159">
    <property type="entry name" value="F-box_AtTIR1-like"/>
    <property type="match status" value="1"/>
</dbReference>
<feature type="region of interest" description="Disordered" evidence="2">
    <location>
        <begin position="978"/>
        <end position="1013"/>
    </location>
</feature>
<dbReference type="SUPFAM" id="SSF52047">
    <property type="entry name" value="RNI-like"/>
    <property type="match status" value="1"/>
</dbReference>
<name>A0ABQ7YKY6_BRANA</name>
<accession>A0ABQ7YKY6</accession>
<dbReference type="InterPro" id="IPR001611">
    <property type="entry name" value="Leu-rich_rpt"/>
</dbReference>
<feature type="compositionally biased region" description="Basic and acidic residues" evidence="2">
    <location>
        <begin position="978"/>
        <end position="994"/>
    </location>
</feature>
<dbReference type="PROSITE" id="PS50181">
    <property type="entry name" value="FBOX"/>
    <property type="match status" value="1"/>
</dbReference>
<feature type="domain" description="F-box" evidence="3">
    <location>
        <begin position="41"/>
        <end position="87"/>
    </location>
</feature>
<dbReference type="Gene3D" id="3.30.420.10">
    <property type="entry name" value="Ribonuclease H-like superfamily/Ribonuclease H"/>
    <property type="match status" value="1"/>
</dbReference>
<dbReference type="SMART" id="SM00256">
    <property type="entry name" value="FBOX"/>
    <property type="match status" value="1"/>
</dbReference>
<dbReference type="EMBL" id="JAGKQM010000017">
    <property type="protein sequence ID" value="KAH0868847.1"/>
    <property type="molecule type" value="Genomic_DNA"/>
</dbReference>
<feature type="compositionally biased region" description="Basic and acidic residues" evidence="2">
    <location>
        <begin position="1001"/>
        <end position="1013"/>
    </location>
</feature>
<dbReference type="SMART" id="SM00367">
    <property type="entry name" value="LRR_CC"/>
    <property type="match status" value="7"/>
</dbReference>
<dbReference type="PANTHER" id="PTHR13318:SF133">
    <property type="entry name" value="F-BOX PROTEIN SKIP2"/>
    <property type="match status" value="1"/>
</dbReference>
<proteinExistence type="predicted"/>
<dbReference type="InterPro" id="IPR012337">
    <property type="entry name" value="RNaseH-like_sf"/>
</dbReference>
<dbReference type="InterPro" id="IPR036397">
    <property type="entry name" value="RNaseH_sf"/>
</dbReference>
<protein>
    <recommendedName>
        <fullName evidence="3">F-box domain-containing protein</fullName>
    </recommendedName>
</protein>
<dbReference type="SMART" id="SM00479">
    <property type="entry name" value="EXOIII"/>
    <property type="match status" value="1"/>
</dbReference>
<gene>
    <name evidence="4" type="ORF">HID58_075869</name>
</gene>
<dbReference type="SUPFAM" id="SSF81383">
    <property type="entry name" value="F-box domain"/>
    <property type="match status" value="1"/>
</dbReference>
<comment type="caution">
    <text evidence="4">The sequence shown here is derived from an EMBL/GenBank/DDBJ whole genome shotgun (WGS) entry which is preliminary data.</text>
</comment>
<dbReference type="InterPro" id="IPR006553">
    <property type="entry name" value="Leu-rich_rpt_Cys-con_subtyp"/>
</dbReference>
<dbReference type="PANTHER" id="PTHR13318">
    <property type="entry name" value="PARTNER OF PAIRED, ISOFORM B-RELATED"/>
    <property type="match status" value="1"/>
</dbReference>
<sequence length="1276" mass="142592">MGQAPSSTAESNGREVDLRLWSVSPLIISGGDSMDSGKNDRDYTLDLPDECLAHVFQYLGAGDRKRCSLVCKRWLFVDGQNRHRLSLDARAEIFSFLTSMFDRFDSVTKLALRCDRKSVSLSDEALVVISVRCLNLSRVKLRGCREITDLGMVEFARNCRNLKKLSVGSCNFGAKGVNAMLEHCKLLEELSVKRLRGIHEAAELIHLPGDGSSSSTLRSICLKELVNGQVFEPLVASTRTLKTLKIIRCLGDWDKVLQMIGEGDSSLSEIHLERLQVSDFGLSAISKCSKLETLHIVKTPECSNFGLIDVAERCKLLRKLHIDGWRTNRIGDEGLVAVARHCLNLQELVLIGVNATHKSLSAIASNCEKLERLALCGSGTIGDTEIACIAKKCGALRKFCIKGCPVSDLGIEALAAGCPNLVKLKVKKCKVVTGEIGEWLREQRRTLVVSMDGDETEATVAVDGESETALEESRVGQAGGGVPEIVGSSNGGGSNNGGSRLATIRSKFGFFTGRNLVSCRFRRWSHNDNVSPPLETHRATVRYYSTEKSSVLHSLVLVMEHKLATAEKKVLVELVKLVQKKGLEGEKGGWKEFLNSYDKRFGASLSDPSRRSNDVLVAFLLSFDKEEDRQLLARVLQCDANRNLIEKFKQESPDKETPEQRLVRMTITHPRYPIYYAFPSHAEDWFVTKSGKKQSKVIKSTRMLAIDCEMVTCEDGSEAVVRVAAVDRDLKVVLDKFVKPSLPVIDYKTEITGVTAEDLEKATLSVADIQKKLRRFLSKGTILVGHGLHNDLQGRSCESNRYLSCLQVFRCKQFSNTFFVKSMQGKHSVLDEELRMEGAAHNCVHDAAAAMKLVLAVVEKGVETSIPQTEKMLEVEKTIQEAKKASLYLHKIPRNVPSQELKGVITGDFKVEVKPPKKLGGYYSAEVVFSSQDEANQAFDNVDGDIVKDKMGLSQKMVEFQPSSGSVSRLYVRKNVQDAEVSAKKRSNTEEIKVSSKRRKRENDAKETREENVNHCSSRKSKCENHIKEIEELKENHIKETEELKENHIKETEELKEKLKANELKLKAKEREVEAQDKMITNLKKKLNQSLAASENSQSDRPVLVLLSALLPRVSVVMEHKLASAEKKKAKTEDGRMWAILRDAPTIEAVVRVAAVDRDLKKLMNQVVLDKFVKPSLPVIDYKTEITGKMVQFQPSSGSISRLYVRKNVQDGGVPVKKRRNTENDSKETREENVHHCSSQESICEKHLKEIEELKEKLKAKEREVEAMVAEYEANH</sequence>
<dbReference type="InterPro" id="IPR001810">
    <property type="entry name" value="F-box_dom"/>
</dbReference>
<dbReference type="Pfam" id="PF13516">
    <property type="entry name" value="LRR_6"/>
    <property type="match status" value="1"/>
</dbReference>
<dbReference type="InterPro" id="IPR057207">
    <property type="entry name" value="FBXL15_LRR"/>
</dbReference>
<reference evidence="4 5" key="1">
    <citation type="submission" date="2021-05" db="EMBL/GenBank/DDBJ databases">
        <title>Genome Assembly of Synthetic Allotetraploid Brassica napus Reveals Homoeologous Exchanges between Subgenomes.</title>
        <authorList>
            <person name="Davis J.T."/>
        </authorList>
    </citation>
    <scope>NUCLEOTIDE SEQUENCE [LARGE SCALE GENOMIC DNA]</scope>
    <source>
        <strain evidence="5">cv. Da-Ae</strain>
        <tissue evidence="4">Seedling</tissue>
    </source>
</reference>
<dbReference type="Gene3D" id="3.80.10.10">
    <property type="entry name" value="Ribonuclease Inhibitor"/>
    <property type="match status" value="1"/>
</dbReference>
<feature type="region of interest" description="Disordered" evidence="2">
    <location>
        <begin position="1215"/>
        <end position="1236"/>
    </location>
</feature>
<dbReference type="SUPFAM" id="SSF53098">
    <property type="entry name" value="Ribonuclease H-like"/>
    <property type="match status" value="1"/>
</dbReference>
<evidence type="ECO:0000259" key="3">
    <source>
        <dbReference type="PROSITE" id="PS50181"/>
    </source>
</evidence>
<dbReference type="Gene3D" id="1.20.1280.50">
    <property type="match status" value="1"/>
</dbReference>
<feature type="coiled-coil region" evidence="1">
    <location>
        <begin position="1237"/>
        <end position="1275"/>
    </location>
</feature>
<dbReference type="InterPro" id="IPR032675">
    <property type="entry name" value="LRR_dom_sf"/>
</dbReference>
<dbReference type="Pfam" id="PF12937">
    <property type="entry name" value="F-box-like"/>
    <property type="match status" value="1"/>
</dbReference>
<evidence type="ECO:0000256" key="2">
    <source>
        <dbReference type="SAM" id="MobiDB-lite"/>
    </source>
</evidence>
<keyword evidence="1" id="KW-0175">Coiled coil</keyword>
<feature type="compositionally biased region" description="Basic and acidic residues" evidence="2">
    <location>
        <begin position="1221"/>
        <end position="1235"/>
    </location>
</feature>
<evidence type="ECO:0000313" key="5">
    <source>
        <dbReference type="Proteomes" id="UP000824890"/>
    </source>
</evidence>
<dbReference type="InterPro" id="IPR036047">
    <property type="entry name" value="F-box-like_dom_sf"/>
</dbReference>
<organism evidence="4 5">
    <name type="scientific">Brassica napus</name>
    <name type="common">Rape</name>
    <dbReference type="NCBI Taxonomy" id="3708"/>
    <lineage>
        <taxon>Eukaryota</taxon>
        <taxon>Viridiplantae</taxon>
        <taxon>Streptophyta</taxon>
        <taxon>Embryophyta</taxon>
        <taxon>Tracheophyta</taxon>
        <taxon>Spermatophyta</taxon>
        <taxon>Magnoliopsida</taxon>
        <taxon>eudicotyledons</taxon>
        <taxon>Gunneridae</taxon>
        <taxon>Pentapetalae</taxon>
        <taxon>rosids</taxon>
        <taxon>malvids</taxon>
        <taxon>Brassicales</taxon>
        <taxon>Brassicaceae</taxon>
        <taxon>Brassiceae</taxon>
        <taxon>Brassica</taxon>
    </lineage>
</organism>
<dbReference type="InterPro" id="IPR013520">
    <property type="entry name" value="Ribonucl_H"/>
</dbReference>
<evidence type="ECO:0000313" key="4">
    <source>
        <dbReference type="EMBL" id="KAH0868847.1"/>
    </source>
</evidence>
<evidence type="ECO:0000256" key="1">
    <source>
        <dbReference type="SAM" id="Coils"/>
    </source>
</evidence>
<feature type="coiled-coil region" evidence="1">
    <location>
        <begin position="1016"/>
        <end position="1086"/>
    </location>
</feature>